<evidence type="ECO:0000313" key="2">
    <source>
        <dbReference type="EMBL" id="EEQ40410.1"/>
    </source>
</evidence>
<dbReference type="EMBL" id="CH408080">
    <property type="protein sequence ID" value="EEQ40410.1"/>
    <property type="molecule type" value="Genomic_DNA"/>
</dbReference>
<dbReference type="InParanoid" id="C4Y8L0"/>
<dbReference type="Proteomes" id="UP000007703">
    <property type="component" value="Unassembled WGS sequence"/>
</dbReference>
<gene>
    <name evidence="2" type="ORF">CLUG_04538</name>
</gene>
<keyword evidence="1" id="KW-0812">Transmembrane</keyword>
<dbReference type="KEGG" id="clu:CLUG_04538"/>
<keyword evidence="1" id="KW-1133">Transmembrane helix</keyword>
<feature type="transmembrane region" description="Helical" evidence="1">
    <location>
        <begin position="15"/>
        <end position="37"/>
    </location>
</feature>
<sequence>MKASKSLISVSLSNLLGVGSLGTKDLLISVLLLLSLLSRRLLNLLSQTVSDQSVGWLESLGVSNGLVDQTETGRLSSTELGSETENRDSVLVGLVQLSQSFSQLILGDVSSVWVQDVNDELSSGQQWVGDNLSSSDSNGVTSTKLVIRSSAGANTSWKS</sequence>
<evidence type="ECO:0000313" key="3">
    <source>
        <dbReference type="Proteomes" id="UP000007703"/>
    </source>
</evidence>
<keyword evidence="1" id="KW-0472">Membrane</keyword>
<name>C4Y8L0_CLAL4</name>
<evidence type="ECO:0000256" key="1">
    <source>
        <dbReference type="SAM" id="Phobius"/>
    </source>
</evidence>
<dbReference type="VEuPathDB" id="FungiDB:CLUG_04538"/>
<proteinExistence type="predicted"/>
<organism evidence="2 3">
    <name type="scientific">Clavispora lusitaniae (strain ATCC 42720)</name>
    <name type="common">Yeast</name>
    <name type="synonym">Candida lusitaniae</name>
    <dbReference type="NCBI Taxonomy" id="306902"/>
    <lineage>
        <taxon>Eukaryota</taxon>
        <taxon>Fungi</taxon>
        <taxon>Dikarya</taxon>
        <taxon>Ascomycota</taxon>
        <taxon>Saccharomycotina</taxon>
        <taxon>Pichiomycetes</taxon>
        <taxon>Metschnikowiaceae</taxon>
        <taxon>Clavispora</taxon>
    </lineage>
</organism>
<reference evidence="2 3" key="1">
    <citation type="journal article" date="2009" name="Nature">
        <title>Evolution of pathogenicity and sexual reproduction in eight Candida genomes.</title>
        <authorList>
            <person name="Butler G."/>
            <person name="Rasmussen M.D."/>
            <person name="Lin M.F."/>
            <person name="Santos M.A."/>
            <person name="Sakthikumar S."/>
            <person name="Munro C.A."/>
            <person name="Rheinbay E."/>
            <person name="Grabherr M."/>
            <person name="Forche A."/>
            <person name="Reedy J.L."/>
            <person name="Agrafioti I."/>
            <person name="Arnaud M.B."/>
            <person name="Bates S."/>
            <person name="Brown A.J."/>
            <person name="Brunke S."/>
            <person name="Costanzo M.C."/>
            <person name="Fitzpatrick D.A."/>
            <person name="de Groot P.W."/>
            <person name="Harris D."/>
            <person name="Hoyer L.L."/>
            <person name="Hube B."/>
            <person name="Klis F.M."/>
            <person name="Kodira C."/>
            <person name="Lennard N."/>
            <person name="Logue M.E."/>
            <person name="Martin R."/>
            <person name="Neiman A.M."/>
            <person name="Nikolaou E."/>
            <person name="Quail M.A."/>
            <person name="Quinn J."/>
            <person name="Santos M.C."/>
            <person name="Schmitzberger F.F."/>
            <person name="Sherlock G."/>
            <person name="Shah P."/>
            <person name="Silverstein K.A."/>
            <person name="Skrzypek M.S."/>
            <person name="Soll D."/>
            <person name="Staggs R."/>
            <person name="Stansfield I."/>
            <person name="Stumpf M.P."/>
            <person name="Sudbery P.E."/>
            <person name="Srikantha T."/>
            <person name="Zeng Q."/>
            <person name="Berman J."/>
            <person name="Berriman M."/>
            <person name="Heitman J."/>
            <person name="Gow N.A."/>
            <person name="Lorenz M.C."/>
            <person name="Birren B.W."/>
            <person name="Kellis M."/>
            <person name="Cuomo C.A."/>
        </authorList>
    </citation>
    <scope>NUCLEOTIDE SEQUENCE [LARGE SCALE GENOMIC DNA]</scope>
    <source>
        <strain evidence="2 3">ATCC 42720</strain>
    </source>
</reference>
<accession>C4Y8L0</accession>
<protein>
    <submittedName>
        <fullName evidence="2">Uncharacterized protein</fullName>
    </submittedName>
</protein>
<dbReference type="HOGENOM" id="CLU_1660556_0_0_1"/>
<dbReference type="AlphaFoldDB" id="C4Y8L0"/>